<dbReference type="EMBL" id="BJLH01000008">
    <property type="protein sequence ID" value="GEA60757.1"/>
    <property type="molecule type" value="Genomic_DNA"/>
</dbReference>
<reference evidence="1 2" key="1">
    <citation type="submission" date="2019-06" db="EMBL/GenBank/DDBJ databases">
        <title>Whole genome shotgun sequence of Vibrio comitans NBRC 102076.</title>
        <authorList>
            <person name="Hosoyama A."/>
            <person name="Uohara A."/>
            <person name="Ohji S."/>
            <person name="Ichikawa N."/>
        </authorList>
    </citation>
    <scope>NUCLEOTIDE SEQUENCE [LARGE SCALE GENOMIC DNA]</scope>
    <source>
        <strain evidence="1 2">NBRC 102076</strain>
    </source>
</reference>
<keyword evidence="2" id="KW-1185">Reference proteome</keyword>
<name>A0A4Y3INC9_9VIBR</name>
<comment type="caution">
    <text evidence="1">The sequence shown here is derived from an EMBL/GenBank/DDBJ whole genome shotgun (WGS) entry which is preliminary data.</text>
</comment>
<dbReference type="PROSITE" id="PS51257">
    <property type="entry name" value="PROKAR_LIPOPROTEIN"/>
    <property type="match status" value="1"/>
</dbReference>
<accession>A0A4Y3INC9</accession>
<proteinExistence type="predicted"/>
<gene>
    <name evidence="1" type="ORF">VCO01S_19500</name>
</gene>
<evidence type="ECO:0008006" key="3">
    <source>
        <dbReference type="Google" id="ProtNLM"/>
    </source>
</evidence>
<protein>
    <recommendedName>
        <fullName evidence="3">Lipoprotein</fullName>
    </recommendedName>
</protein>
<dbReference type="AlphaFoldDB" id="A0A4Y3INC9"/>
<organism evidence="1 2">
    <name type="scientific">Vibrio comitans NBRC 102076</name>
    <dbReference type="NCBI Taxonomy" id="1219078"/>
    <lineage>
        <taxon>Bacteria</taxon>
        <taxon>Pseudomonadati</taxon>
        <taxon>Pseudomonadota</taxon>
        <taxon>Gammaproteobacteria</taxon>
        <taxon>Vibrionales</taxon>
        <taxon>Vibrionaceae</taxon>
        <taxon>Vibrio</taxon>
    </lineage>
</organism>
<evidence type="ECO:0000313" key="2">
    <source>
        <dbReference type="Proteomes" id="UP000318242"/>
    </source>
</evidence>
<dbReference type="Proteomes" id="UP000318242">
    <property type="component" value="Unassembled WGS sequence"/>
</dbReference>
<evidence type="ECO:0000313" key="1">
    <source>
        <dbReference type="EMBL" id="GEA60757.1"/>
    </source>
</evidence>
<dbReference type="RefSeq" id="WP_141271162.1">
    <property type="nucleotide sequence ID" value="NZ_BJLH01000008.1"/>
</dbReference>
<sequence>MKYILTLMALVLVGCGGGSSDTPDPIEPPKEEYPAPPKYCEDLDNCDIFVIPLPPEDIAIDPIDVVIDPITDLPEGNDPIFIVDPIIDIGLPKDETYWEVNETSDSWKSTHIRACLTHGSSEMDYAKCNVAPFNLPDGKFDLLNVTDLHIDQYFDIDFDTGETYMKSQNVTLREGAMTVNGYSYAMDELRTSFGTDDRGNPYFSQSASTMAYKNAVHGDEFYYLDMQYLTNMSASFDGQYITIFINQSRSVYGNQVMRDQQLVNATCYVMKGWVGDTIHCNDYADNSSGRDFYIPVHELEAWLTYDADMVTTDLVTHLVDTYILPN</sequence>